<dbReference type="EMBL" id="AAOT01000046">
    <property type="protein sequence ID" value="EAR49814.1"/>
    <property type="molecule type" value="Genomic_DNA"/>
</dbReference>
<dbReference type="eggNOG" id="COG0346">
    <property type="taxonomic scope" value="Bacteria"/>
</dbReference>
<dbReference type="InterPro" id="IPR029068">
    <property type="entry name" value="Glyas_Bleomycin-R_OHBP_Dase"/>
</dbReference>
<dbReference type="HOGENOM" id="CLU_148021_1_0_5"/>
<dbReference type="Gene3D" id="3.10.180.10">
    <property type="entry name" value="2,3-Dihydroxybiphenyl 1,2-Dioxygenase, domain 1"/>
    <property type="match status" value="1"/>
</dbReference>
<reference evidence="1 2" key="1">
    <citation type="journal article" date="2010" name="J. Bacteriol.">
        <title>Genome sequences of Oceanicola granulosus HTCC2516(T) and Oceanicola batsensis HTCC2597(TDelta).</title>
        <authorList>
            <person name="Thrash J.C."/>
            <person name="Cho J.C."/>
            <person name="Vergin K.L."/>
            <person name="Giovannoni S.J."/>
        </authorList>
    </citation>
    <scope>NUCLEOTIDE SEQUENCE [LARGE SCALE GENOMIC DNA]</scope>
    <source>
        <strain evidence="2">ATCC BAA-861 / DSM 15982 / KCTC 12143 / HTCC2516</strain>
    </source>
</reference>
<accession>Q2CAW2</accession>
<proteinExistence type="predicted"/>
<dbReference type="AlphaFoldDB" id="Q2CAW2"/>
<protein>
    <recommendedName>
        <fullName evidence="3">VOC domain-containing protein</fullName>
    </recommendedName>
</protein>
<evidence type="ECO:0000313" key="1">
    <source>
        <dbReference type="EMBL" id="EAR49814.1"/>
    </source>
</evidence>
<keyword evidence="2" id="KW-1185">Reference proteome</keyword>
<dbReference type="Proteomes" id="UP000003635">
    <property type="component" value="Unassembled WGS sequence"/>
</dbReference>
<organism evidence="1 2">
    <name type="scientific">Oceanicola granulosus (strain ATCC BAA-861 / DSM 15982 / KCTC 12143 / HTCC2516)</name>
    <dbReference type="NCBI Taxonomy" id="314256"/>
    <lineage>
        <taxon>Bacteria</taxon>
        <taxon>Pseudomonadati</taxon>
        <taxon>Pseudomonadota</taxon>
        <taxon>Alphaproteobacteria</taxon>
        <taxon>Rhodobacterales</taxon>
        <taxon>Roseobacteraceae</taxon>
        <taxon>Oceanicola</taxon>
    </lineage>
</organism>
<gene>
    <name evidence="1" type="ORF">OG2516_08668</name>
</gene>
<evidence type="ECO:0000313" key="2">
    <source>
        <dbReference type="Proteomes" id="UP000003635"/>
    </source>
</evidence>
<dbReference type="SUPFAM" id="SSF54593">
    <property type="entry name" value="Glyoxalase/Bleomycin resistance protein/Dihydroxybiphenyl dioxygenase"/>
    <property type="match status" value="1"/>
</dbReference>
<sequence length="104" mass="11543">MACSSLTESIDWYTELFEREPDNLPMIGMAEWEHGHSGGLQLVEDVDNAGSSAVTLMVADLDKTHARLEEAEIDTGEIEEGDYTRFVRLADPDDNEVIVATENL</sequence>
<comment type="caution">
    <text evidence="1">The sequence shown here is derived from an EMBL/GenBank/DDBJ whole genome shotgun (WGS) entry which is preliminary data.</text>
</comment>
<name>Q2CAW2_OCEGH</name>
<dbReference type="STRING" id="314256.OG2516_08668"/>
<dbReference type="CDD" id="cd06587">
    <property type="entry name" value="VOC"/>
    <property type="match status" value="1"/>
</dbReference>
<evidence type="ECO:0008006" key="3">
    <source>
        <dbReference type="Google" id="ProtNLM"/>
    </source>
</evidence>